<dbReference type="Proteomes" id="UP000036958">
    <property type="component" value="Unassembled WGS sequence"/>
</dbReference>
<organism evidence="2 3">
    <name type="scientific">Sunxiuqinia dokdonensis</name>
    <dbReference type="NCBI Taxonomy" id="1409788"/>
    <lineage>
        <taxon>Bacteria</taxon>
        <taxon>Pseudomonadati</taxon>
        <taxon>Bacteroidota</taxon>
        <taxon>Bacteroidia</taxon>
        <taxon>Marinilabiliales</taxon>
        <taxon>Prolixibacteraceae</taxon>
        <taxon>Sunxiuqinia</taxon>
    </lineage>
</organism>
<proteinExistence type="predicted"/>
<name>A0A0L8V6V5_9BACT</name>
<protein>
    <submittedName>
        <fullName evidence="2">Uncharacterized protein</fullName>
    </submittedName>
</protein>
<keyword evidence="1" id="KW-0472">Membrane</keyword>
<accession>A0A0L8V6V5</accession>
<keyword evidence="3" id="KW-1185">Reference proteome</keyword>
<gene>
    <name evidence="2" type="ORF">NC99_31520</name>
</gene>
<dbReference type="AlphaFoldDB" id="A0A0L8V6V5"/>
<dbReference type="STRING" id="1409788.NC99_31520"/>
<keyword evidence="1" id="KW-1133">Transmembrane helix</keyword>
<sequence>MRLAATTSKFRFSGYRDIFILMIRFAILTGTVGLEYFRENYYWIEKL</sequence>
<keyword evidence="1" id="KW-0812">Transmembrane</keyword>
<reference evidence="3" key="1">
    <citation type="submission" date="2015-07" db="EMBL/GenBank/DDBJ databases">
        <title>Genome sequencing of Sunxiuqinia dokdonensis strain SK.</title>
        <authorList>
            <person name="Ahn S."/>
            <person name="Kim B.-C."/>
        </authorList>
    </citation>
    <scope>NUCLEOTIDE SEQUENCE [LARGE SCALE GENOMIC DNA]</scope>
    <source>
        <strain evidence="3">SK</strain>
    </source>
</reference>
<evidence type="ECO:0000256" key="1">
    <source>
        <dbReference type="SAM" id="Phobius"/>
    </source>
</evidence>
<feature type="transmembrane region" description="Helical" evidence="1">
    <location>
        <begin position="18"/>
        <end position="37"/>
    </location>
</feature>
<comment type="caution">
    <text evidence="2">The sequence shown here is derived from an EMBL/GenBank/DDBJ whole genome shotgun (WGS) entry which is preliminary data.</text>
</comment>
<evidence type="ECO:0000313" key="3">
    <source>
        <dbReference type="Proteomes" id="UP000036958"/>
    </source>
</evidence>
<evidence type="ECO:0000313" key="2">
    <source>
        <dbReference type="EMBL" id="KOH44159.1"/>
    </source>
</evidence>
<dbReference type="EMBL" id="LGIA01000171">
    <property type="protein sequence ID" value="KOH44159.1"/>
    <property type="molecule type" value="Genomic_DNA"/>
</dbReference>